<name>A0A9P3URB2_LYOSH</name>
<dbReference type="PRINTS" id="PR01035">
    <property type="entry name" value="TCRTETA"/>
</dbReference>
<dbReference type="Gene3D" id="1.20.1250.20">
    <property type="entry name" value="MFS general substrate transporter like domains"/>
    <property type="match status" value="1"/>
</dbReference>
<dbReference type="OrthoDB" id="419616at2759"/>
<dbReference type="AlphaFoldDB" id="A0A9P3URB2"/>
<dbReference type="GO" id="GO:0022857">
    <property type="term" value="F:transmembrane transporter activity"/>
    <property type="evidence" value="ECO:0007669"/>
    <property type="project" value="InterPro"/>
</dbReference>
<evidence type="ECO:0000313" key="9">
    <source>
        <dbReference type="Proteomes" id="UP001063166"/>
    </source>
</evidence>
<sequence>MAAQVDEETPLLPTAEGSSIPWFQFSIVLLLLLAEPLSAHIIYPFAAELIRDVGITHGDETHVGYYVGLLQSLFYLTEAIGVLYWGRLSDRVGRKPIILLGLFGLSISSLLFGLSTTFGMLVLSRCLCGALNGNAGVIKTMITELTDTTNLPQLWAYIPFAWSTGTTIAPVIGGYLSRPAEHFPEYFGQNEFWKTHPYFLPCVIPAAFSAFTWIVGFYLLKETVKSPVPISHLKKHCADNSVQESQDFVSMHDKPVELRGIFTPRIFTAVGNYAFLSLVEIAFRAIQPLFFATPVEFGGLGLPPSTIGNILSLSGALSGIVQVFLFAKIHNHLGSKKTFVRGVVFAAPLFLTFPVARILVKARGMDTLVWVIIGLQAILPIGYGLAFGAVFMYINAASPDQASLGATHGFSQMSTSIMRAIGPVTASSLFSLSSGQNYLGGDLVYYVLFVVASVTICFRDFPPMCAPELSDRVSPRIAKSHMKK</sequence>
<evidence type="ECO:0000256" key="3">
    <source>
        <dbReference type="ARBA" id="ARBA00022692"/>
    </source>
</evidence>
<organism evidence="8 9">
    <name type="scientific">Lyophyllum shimeji</name>
    <name type="common">Hon-shimeji</name>
    <name type="synonym">Tricholoma shimeji</name>
    <dbReference type="NCBI Taxonomy" id="47721"/>
    <lineage>
        <taxon>Eukaryota</taxon>
        <taxon>Fungi</taxon>
        <taxon>Dikarya</taxon>
        <taxon>Basidiomycota</taxon>
        <taxon>Agaricomycotina</taxon>
        <taxon>Agaricomycetes</taxon>
        <taxon>Agaricomycetidae</taxon>
        <taxon>Agaricales</taxon>
        <taxon>Tricholomatineae</taxon>
        <taxon>Lyophyllaceae</taxon>
        <taxon>Lyophyllum</taxon>
    </lineage>
</organism>
<feature type="transmembrane region" description="Helical" evidence="6">
    <location>
        <begin position="154"/>
        <end position="177"/>
    </location>
</feature>
<evidence type="ECO:0000256" key="4">
    <source>
        <dbReference type="ARBA" id="ARBA00022989"/>
    </source>
</evidence>
<keyword evidence="4 6" id="KW-1133">Transmembrane helix</keyword>
<accession>A0A9P3URB2</accession>
<gene>
    <name evidence="8" type="ORF">LshimejAT787_1802260</name>
</gene>
<proteinExistence type="predicted"/>
<dbReference type="Proteomes" id="UP001063166">
    <property type="component" value="Unassembled WGS sequence"/>
</dbReference>
<dbReference type="InterPro" id="IPR001958">
    <property type="entry name" value="Tet-R_TetA/multi-R_MdtG-like"/>
</dbReference>
<comment type="caution">
    <text evidence="8">The sequence shown here is derived from an EMBL/GenBank/DDBJ whole genome shotgun (WGS) entry which is preliminary data.</text>
</comment>
<keyword evidence="3 6" id="KW-0812">Transmembrane</keyword>
<dbReference type="InterPro" id="IPR020846">
    <property type="entry name" value="MFS_dom"/>
</dbReference>
<keyword evidence="2" id="KW-0813">Transport</keyword>
<keyword evidence="9" id="KW-1185">Reference proteome</keyword>
<protein>
    <submittedName>
        <fullName evidence="8">Major facilitator superfamily protein</fullName>
    </submittedName>
</protein>
<feature type="transmembrane region" description="Helical" evidence="6">
    <location>
        <begin position="22"/>
        <end position="43"/>
    </location>
</feature>
<feature type="transmembrane region" description="Helical" evidence="6">
    <location>
        <begin position="307"/>
        <end position="327"/>
    </location>
</feature>
<evidence type="ECO:0000256" key="2">
    <source>
        <dbReference type="ARBA" id="ARBA00022448"/>
    </source>
</evidence>
<reference evidence="8" key="1">
    <citation type="submission" date="2022-07" db="EMBL/GenBank/DDBJ databases">
        <title>The genome of Lyophyllum shimeji provides insight into the initial evolution of ectomycorrhizal fungal genome.</title>
        <authorList>
            <person name="Kobayashi Y."/>
            <person name="Shibata T."/>
            <person name="Hirakawa H."/>
            <person name="Shigenobu S."/>
            <person name="Nishiyama T."/>
            <person name="Yamada A."/>
            <person name="Hasebe M."/>
            <person name="Kawaguchi M."/>
        </authorList>
    </citation>
    <scope>NUCLEOTIDE SEQUENCE</scope>
    <source>
        <strain evidence="8">AT787</strain>
    </source>
</reference>
<dbReference type="PROSITE" id="PS50850">
    <property type="entry name" value="MFS"/>
    <property type="match status" value="1"/>
</dbReference>
<keyword evidence="5 6" id="KW-0472">Membrane</keyword>
<comment type="subcellular location">
    <subcellularLocation>
        <location evidence="1">Membrane</location>
        <topology evidence="1">Multi-pass membrane protein</topology>
    </subcellularLocation>
</comment>
<feature type="transmembrane region" description="Helical" evidence="6">
    <location>
        <begin position="198"/>
        <end position="220"/>
    </location>
</feature>
<evidence type="ECO:0000259" key="7">
    <source>
        <dbReference type="PROSITE" id="PS50850"/>
    </source>
</evidence>
<dbReference type="InterPro" id="IPR011701">
    <property type="entry name" value="MFS"/>
</dbReference>
<evidence type="ECO:0000256" key="5">
    <source>
        <dbReference type="ARBA" id="ARBA00023136"/>
    </source>
</evidence>
<dbReference type="Pfam" id="PF07690">
    <property type="entry name" value="MFS_1"/>
    <property type="match status" value="1"/>
</dbReference>
<feature type="transmembrane region" description="Helical" evidence="6">
    <location>
        <begin position="97"/>
        <end position="123"/>
    </location>
</feature>
<evidence type="ECO:0000256" key="1">
    <source>
        <dbReference type="ARBA" id="ARBA00004141"/>
    </source>
</evidence>
<evidence type="ECO:0000313" key="8">
    <source>
        <dbReference type="EMBL" id="GLB44889.1"/>
    </source>
</evidence>
<feature type="transmembrane region" description="Helical" evidence="6">
    <location>
        <begin position="266"/>
        <end position="286"/>
    </location>
</feature>
<feature type="transmembrane region" description="Helical" evidence="6">
    <location>
        <begin position="339"/>
        <end position="360"/>
    </location>
</feature>
<dbReference type="SUPFAM" id="SSF103473">
    <property type="entry name" value="MFS general substrate transporter"/>
    <property type="match status" value="1"/>
</dbReference>
<dbReference type="GO" id="GO:0016020">
    <property type="term" value="C:membrane"/>
    <property type="evidence" value="ECO:0007669"/>
    <property type="project" value="UniProtKB-SubCell"/>
</dbReference>
<dbReference type="InterPro" id="IPR036259">
    <property type="entry name" value="MFS_trans_sf"/>
</dbReference>
<dbReference type="EMBL" id="BRPK01000018">
    <property type="protein sequence ID" value="GLB44889.1"/>
    <property type="molecule type" value="Genomic_DNA"/>
</dbReference>
<dbReference type="PANTHER" id="PTHR23504">
    <property type="entry name" value="MAJOR FACILITATOR SUPERFAMILY DOMAIN-CONTAINING PROTEIN 10"/>
    <property type="match status" value="1"/>
</dbReference>
<feature type="domain" description="Major facilitator superfamily (MFS) profile" evidence="7">
    <location>
        <begin position="24"/>
        <end position="470"/>
    </location>
</feature>
<dbReference type="PANTHER" id="PTHR23504:SF15">
    <property type="entry name" value="MAJOR FACILITATOR SUPERFAMILY (MFS) PROFILE DOMAIN-CONTAINING PROTEIN"/>
    <property type="match status" value="1"/>
</dbReference>
<evidence type="ECO:0000256" key="6">
    <source>
        <dbReference type="SAM" id="Phobius"/>
    </source>
</evidence>
<feature type="transmembrane region" description="Helical" evidence="6">
    <location>
        <begin position="367"/>
        <end position="394"/>
    </location>
</feature>
<dbReference type="CDD" id="cd17330">
    <property type="entry name" value="MFS_SLC46_TetA_like"/>
    <property type="match status" value="1"/>
</dbReference>
<feature type="transmembrane region" description="Helical" evidence="6">
    <location>
        <begin position="63"/>
        <end position="85"/>
    </location>
</feature>